<accession>A0A1V9EWK7</accession>
<dbReference type="STRING" id="550983.A4R26_29965"/>
<organism evidence="1 2">
    <name type="scientific">Niastella populi</name>
    <dbReference type="NCBI Taxonomy" id="550983"/>
    <lineage>
        <taxon>Bacteria</taxon>
        <taxon>Pseudomonadati</taxon>
        <taxon>Bacteroidota</taxon>
        <taxon>Chitinophagia</taxon>
        <taxon>Chitinophagales</taxon>
        <taxon>Chitinophagaceae</taxon>
        <taxon>Niastella</taxon>
    </lineage>
</organism>
<proteinExistence type="predicted"/>
<name>A0A1V9EWK7_9BACT</name>
<reference evidence="2" key="1">
    <citation type="submission" date="2016-04" db="EMBL/GenBank/DDBJ databases">
        <authorList>
            <person name="Chen L."/>
            <person name="Zhuang W."/>
            <person name="Wang G."/>
        </authorList>
    </citation>
    <scope>NUCLEOTIDE SEQUENCE [LARGE SCALE GENOMIC DNA]</scope>
    <source>
        <strain evidence="2">208</strain>
    </source>
</reference>
<dbReference type="Proteomes" id="UP000192276">
    <property type="component" value="Unassembled WGS sequence"/>
</dbReference>
<sequence length="59" mass="6826">MVVSKMINMMLKYLPRVSKIPRENFIIVLTPIFRSYLMAVYNVRESTGGIVFLLFTVQG</sequence>
<protein>
    <submittedName>
        <fullName evidence="1">Uncharacterized protein</fullName>
    </submittedName>
</protein>
<dbReference type="EMBL" id="LWBP01000220">
    <property type="protein sequence ID" value="OQP50254.1"/>
    <property type="molecule type" value="Genomic_DNA"/>
</dbReference>
<gene>
    <name evidence="1" type="ORF">A4R26_29965</name>
</gene>
<evidence type="ECO:0000313" key="2">
    <source>
        <dbReference type="Proteomes" id="UP000192276"/>
    </source>
</evidence>
<comment type="caution">
    <text evidence="1">The sequence shown here is derived from an EMBL/GenBank/DDBJ whole genome shotgun (WGS) entry which is preliminary data.</text>
</comment>
<dbReference type="AlphaFoldDB" id="A0A1V9EWK7"/>
<keyword evidence="2" id="KW-1185">Reference proteome</keyword>
<evidence type="ECO:0000313" key="1">
    <source>
        <dbReference type="EMBL" id="OQP50254.1"/>
    </source>
</evidence>